<organism evidence="1">
    <name type="scientific">bioreactor metagenome</name>
    <dbReference type="NCBI Taxonomy" id="1076179"/>
    <lineage>
        <taxon>unclassified sequences</taxon>
        <taxon>metagenomes</taxon>
        <taxon>ecological metagenomes</taxon>
    </lineage>
</organism>
<accession>A0A644W527</accession>
<protein>
    <submittedName>
        <fullName evidence="1">Uncharacterized protein</fullName>
    </submittedName>
</protein>
<gene>
    <name evidence="1" type="ORF">SDC9_44885</name>
</gene>
<sequence>MIVQIELEKILWKFIKEYSYMFKDPYIRKYIKKNRERYVQYPAHVLGDYLFKNKVQASKVRDYFSSWMLDYFERQENFSMLLDRLEKKDKPHDENDFEILPDTSFLDEED</sequence>
<proteinExistence type="predicted"/>
<comment type="caution">
    <text evidence="1">The sequence shown here is derived from an EMBL/GenBank/DDBJ whole genome shotgun (WGS) entry which is preliminary data.</text>
</comment>
<dbReference type="AlphaFoldDB" id="A0A644W527"/>
<name>A0A644W527_9ZZZZ</name>
<reference evidence="1" key="1">
    <citation type="submission" date="2019-08" db="EMBL/GenBank/DDBJ databases">
        <authorList>
            <person name="Kucharzyk K."/>
            <person name="Murdoch R.W."/>
            <person name="Higgins S."/>
            <person name="Loffler F."/>
        </authorList>
    </citation>
    <scope>NUCLEOTIDE SEQUENCE</scope>
</reference>
<evidence type="ECO:0000313" key="1">
    <source>
        <dbReference type="EMBL" id="MPL98678.1"/>
    </source>
</evidence>
<dbReference type="EMBL" id="VSSQ01000621">
    <property type="protein sequence ID" value="MPL98678.1"/>
    <property type="molecule type" value="Genomic_DNA"/>
</dbReference>